<dbReference type="EMBL" id="UPPP01000052">
    <property type="protein sequence ID" value="VBB05064.1"/>
    <property type="molecule type" value="Genomic_DNA"/>
</dbReference>
<sequence length="146" mass="16217">MFARKCLFLCLLLVFFAVGNGRIIEAAPQNDLITVTVHLTIENPDYFWQYPFAGKQLDGIGISGMGEKITLLPASSGQTLKFEVPEGYQFRLWLDFLSNSAVTKEVTFVKNNIDATNHTFTITLKAPLPQLPEADATGFDETTSRP</sequence>
<feature type="chain" id="PRO_5019718480" evidence="1">
    <location>
        <begin position="27"/>
        <end position="146"/>
    </location>
</feature>
<dbReference type="Proteomes" id="UP000277811">
    <property type="component" value="Unassembled WGS sequence"/>
</dbReference>
<name>A0A498R0V0_9FIRM</name>
<keyword evidence="1" id="KW-0732">Signal</keyword>
<protein>
    <submittedName>
        <fullName evidence="2">Uncharacterized protein</fullName>
    </submittedName>
</protein>
<proteinExistence type="predicted"/>
<evidence type="ECO:0000313" key="3">
    <source>
        <dbReference type="Proteomes" id="UP000277811"/>
    </source>
</evidence>
<dbReference type="RefSeq" id="WP_122626074.1">
    <property type="nucleotide sequence ID" value="NZ_UPPP01000052.1"/>
</dbReference>
<dbReference type="OrthoDB" id="1684133at2"/>
<keyword evidence="3" id="KW-1185">Reference proteome</keyword>
<evidence type="ECO:0000313" key="2">
    <source>
        <dbReference type="EMBL" id="VBB05064.1"/>
    </source>
</evidence>
<dbReference type="AlphaFoldDB" id="A0A498R0V0"/>
<reference evidence="2 3" key="1">
    <citation type="submission" date="2018-06" db="EMBL/GenBank/DDBJ databases">
        <authorList>
            <person name="Strepis N."/>
        </authorList>
    </citation>
    <scope>NUCLEOTIDE SEQUENCE [LARGE SCALE GENOMIC DNA]</scope>
    <source>
        <strain evidence="2">LUCI</strain>
    </source>
</reference>
<evidence type="ECO:0000256" key="1">
    <source>
        <dbReference type="SAM" id="SignalP"/>
    </source>
</evidence>
<accession>A0A498R0V0</accession>
<organism evidence="2 3">
    <name type="scientific">Lucifera butyrica</name>
    <dbReference type="NCBI Taxonomy" id="1351585"/>
    <lineage>
        <taxon>Bacteria</taxon>
        <taxon>Bacillati</taxon>
        <taxon>Bacillota</taxon>
        <taxon>Negativicutes</taxon>
        <taxon>Veillonellales</taxon>
        <taxon>Veillonellaceae</taxon>
        <taxon>Lucifera</taxon>
    </lineage>
</organism>
<gene>
    <name evidence="2" type="ORF">LUCI_0270</name>
</gene>
<feature type="signal peptide" evidence="1">
    <location>
        <begin position="1"/>
        <end position="26"/>
    </location>
</feature>